<comment type="caution">
    <text evidence="2">The sequence shown here is derived from an EMBL/GenBank/DDBJ whole genome shotgun (WGS) entry which is preliminary data.</text>
</comment>
<proteinExistence type="predicted"/>
<evidence type="ECO:0000256" key="1">
    <source>
        <dbReference type="SAM" id="MobiDB-lite"/>
    </source>
</evidence>
<evidence type="ECO:0000313" key="3">
    <source>
        <dbReference type="Proteomes" id="UP001396898"/>
    </source>
</evidence>
<feature type="region of interest" description="Disordered" evidence="1">
    <location>
        <begin position="30"/>
        <end position="59"/>
    </location>
</feature>
<keyword evidence="3" id="KW-1185">Reference proteome</keyword>
<dbReference type="EMBL" id="JAQQWI010000015">
    <property type="protein sequence ID" value="KAK8013105.1"/>
    <property type="molecule type" value="Genomic_DNA"/>
</dbReference>
<evidence type="ECO:0000313" key="2">
    <source>
        <dbReference type="EMBL" id="KAK8013105.1"/>
    </source>
</evidence>
<reference evidence="2 3" key="1">
    <citation type="submission" date="2023-01" db="EMBL/GenBank/DDBJ databases">
        <title>Analysis of 21 Apiospora genomes using comparative genomics revels a genus with tremendous synthesis potential of carbohydrate active enzymes and secondary metabolites.</title>
        <authorList>
            <person name="Sorensen T."/>
        </authorList>
    </citation>
    <scope>NUCLEOTIDE SEQUENCE [LARGE SCALE GENOMIC DNA]</scope>
    <source>
        <strain evidence="2 3">CBS 20057</strain>
    </source>
</reference>
<gene>
    <name evidence="2" type="ORF">PG991_010480</name>
</gene>
<organism evidence="2 3">
    <name type="scientific">Apiospora marii</name>
    <dbReference type="NCBI Taxonomy" id="335849"/>
    <lineage>
        <taxon>Eukaryota</taxon>
        <taxon>Fungi</taxon>
        <taxon>Dikarya</taxon>
        <taxon>Ascomycota</taxon>
        <taxon>Pezizomycotina</taxon>
        <taxon>Sordariomycetes</taxon>
        <taxon>Xylariomycetidae</taxon>
        <taxon>Amphisphaeriales</taxon>
        <taxon>Apiosporaceae</taxon>
        <taxon>Apiospora</taxon>
    </lineage>
</organism>
<protein>
    <submittedName>
        <fullName evidence="2">Uncharacterized protein</fullName>
    </submittedName>
</protein>
<accession>A0ABR1RIJ3</accession>
<sequence>MRSIVTGLLHPGGDGAAWLMMIHPAGEQLNRQHQQAPGLAPGVGKRSPSQKAPCQPCRPSHRMSMSMPVAFARKAAWYIRLTPTLPFVNLDRDRQCLRNRQSISPHAAAIKPCKEMSANPRALVCHCRRSVIDYYYTISPLSIPSLEPLPICPTANFHAPNPIAQYRRGLAFPTPAVQHARGSPPACSKESSELPSIIAFLPFEPKFSKTLEPT</sequence>
<dbReference type="Proteomes" id="UP001396898">
    <property type="component" value="Unassembled WGS sequence"/>
</dbReference>
<name>A0ABR1RIJ3_9PEZI</name>